<feature type="non-terminal residue" evidence="2">
    <location>
        <position position="833"/>
    </location>
</feature>
<accession>A0A3M7TA28</accession>
<evidence type="ECO:0000313" key="3">
    <source>
        <dbReference type="Proteomes" id="UP000276133"/>
    </source>
</evidence>
<organism evidence="2 3">
    <name type="scientific">Brachionus plicatilis</name>
    <name type="common">Marine rotifer</name>
    <name type="synonym">Brachionus muelleri</name>
    <dbReference type="NCBI Taxonomy" id="10195"/>
    <lineage>
        <taxon>Eukaryota</taxon>
        <taxon>Metazoa</taxon>
        <taxon>Spiralia</taxon>
        <taxon>Gnathifera</taxon>
        <taxon>Rotifera</taxon>
        <taxon>Eurotatoria</taxon>
        <taxon>Monogononta</taxon>
        <taxon>Pseudotrocha</taxon>
        <taxon>Ploima</taxon>
        <taxon>Brachionidae</taxon>
        <taxon>Brachionus</taxon>
    </lineage>
</organism>
<proteinExistence type="predicted"/>
<evidence type="ECO:0000256" key="1">
    <source>
        <dbReference type="SAM" id="Coils"/>
    </source>
</evidence>
<keyword evidence="3" id="KW-1185">Reference proteome</keyword>
<sequence length="833" mass="96934">MKALEETRRKIEEKRNLLLERNAELTEINCRLDDVQKQIKNLKSLNTDDMQLESMRQTDNLRINFESEKVKFDFFKQVNILNNNFAISGRKFSNNQPIYNLVHSLIDISDRTGRALPKAYLYDCFTDTCPDDTNHQLIEKLKNFVHIDESEMITQAKVDEMCNKIGELKQTQMPRCILFENTNKKLLNSMINDKTIFLYRHGDNFLVLQVSTDNVCVVDKVHDVVNNLMCEQVLNELCKQMLREKSVSTIDKCSMEMLYQAFKLFKKDFIDTKEQEVHKKFLNEVKVAKSENVIESLIESQVTLLAELWDQVDEYTDEHESIRQDIDLFKDKFVERIELFLFDECENRRKMAQAKLKMDTSQSDSLEKEIVAKQNEINKLNSLLSKKNEQLTEKSREIDLKREQSSLLLESNDKQNKEILAEIELLRQDLVKKEQELKTIESKESEEREDKRADELRSQIKSQHVKIDELNKKKSALENKRDELRNSIETAIREKATLEKEQIENGEKRKYLEHELNELNRQSSKLDKLIQFVQAVYNQLLTSESLFRKRAELKSVLYSDISFIDLYTHLVNERELSQFKEPIVEQLAKENVYKQRELVVNCLDKILADPVLNNYRDSKSGHMVIELNAININYEEIEPLIMQHIEQEISKSELFALDSTSGKAILSIKDKNLKMKHLLGTNIINNSNDNNINQLLSIEFIMDLIYACMRRKFLIKNRDSLNVNNGHLSSKSQVKLASKWKNFETLGELNAQKVMQLLDINFASIRKCYMKTLKIIAGNNIYIQSRELRMGGVNMAIVAGNDVVLPIGAVIDTSGSACALNYESEQAHGYADT</sequence>
<dbReference type="AlphaFoldDB" id="A0A3M7TA28"/>
<reference evidence="2 3" key="1">
    <citation type="journal article" date="2018" name="Sci. Rep.">
        <title>Genomic signatures of local adaptation to the degree of environmental predictability in rotifers.</title>
        <authorList>
            <person name="Franch-Gras L."/>
            <person name="Hahn C."/>
            <person name="Garcia-Roger E.M."/>
            <person name="Carmona M.J."/>
            <person name="Serra M."/>
            <person name="Gomez A."/>
        </authorList>
    </citation>
    <scope>NUCLEOTIDE SEQUENCE [LARGE SCALE GENOMIC DNA]</scope>
    <source>
        <strain evidence="2">HYR1</strain>
    </source>
</reference>
<keyword evidence="1" id="KW-0175">Coiled coil</keyword>
<feature type="coiled-coil region" evidence="1">
    <location>
        <begin position="1"/>
        <end position="45"/>
    </location>
</feature>
<dbReference type="EMBL" id="REGN01000071">
    <property type="protein sequence ID" value="RNA44680.1"/>
    <property type="molecule type" value="Genomic_DNA"/>
</dbReference>
<dbReference type="Proteomes" id="UP000276133">
    <property type="component" value="Unassembled WGS sequence"/>
</dbReference>
<gene>
    <name evidence="2" type="ORF">BpHYR1_053708</name>
</gene>
<evidence type="ECO:0000313" key="2">
    <source>
        <dbReference type="EMBL" id="RNA44680.1"/>
    </source>
</evidence>
<feature type="coiled-coil region" evidence="1">
    <location>
        <begin position="363"/>
        <end position="529"/>
    </location>
</feature>
<protein>
    <submittedName>
        <fullName evidence="2">Uncharacterized protein</fullName>
    </submittedName>
</protein>
<comment type="caution">
    <text evidence="2">The sequence shown here is derived from an EMBL/GenBank/DDBJ whole genome shotgun (WGS) entry which is preliminary data.</text>
</comment>
<name>A0A3M7TA28_BRAPC</name>